<evidence type="ECO:0000256" key="3">
    <source>
        <dbReference type="ARBA" id="ARBA00022538"/>
    </source>
</evidence>
<evidence type="ECO:0000256" key="8">
    <source>
        <dbReference type="ARBA" id="ARBA00022989"/>
    </source>
</evidence>
<dbReference type="EMBL" id="CP045119">
    <property type="protein sequence ID" value="QIN83924.1"/>
    <property type="molecule type" value="Genomic_DNA"/>
</dbReference>
<keyword evidence="7" id="KW-0630">Potassium</keyword>
<name>A0A6G8QBP5_9ACTN</name>
<dbReference type="GO" id="GO:0005249">
    <property type="term" value="F:voltage-gated potassium channel activity"/>
    <property type="evidence" value="ECO:0007669"/>
    <property type="project" value="InterPro"/>
</dbReference>
<dbReference type="GO" id="GO:0008076">
    <property type="term" value="C:voltage-gated potassium channel complex"/>
    <property type="evidence" value="ECO:0007669"/>
    <property type="project" value="InterPro"/>
</dbReference>
<feature type="domain" description="Ion transport" evidence="13">
    <location>
        <begin position="58"/>
        <end position="229"/>
    </location>
</feature>
<evidence type="ECO:0000256" key="9">
    <source>
        <dbReference type="ARBA" id="ARBA00023065"/>
    </source>
</evidence>
<gene>
    <name evidence="14" type="ORF">GBA63_15685</name>
</gene>
<feature type="transmembrane region" description="Helical" evidence="12">
    <location>
        <begin position="28"/>
        <end position="48"/>
    </location>
</feature>
<evidence type="ECO:0000256" key="5">
    <source>
        <dbReference type="ARBA" id="ARBA00022826"/>
    </source>
</evidence>
<keyword evidence="10 12" id="KW-0472">Membrane</keyword>
<dbReference type="Proteomes" id="UP000501452">
    <property type="component" value="Chromosome"/>
</dbReference>
<accession>A0A6G8QBP5</accession>
<evidence type="ECO:0000256" key="11">
    <source>
        <dbReference type="ARBA" id="ARBA00023303"/>
    </source>
</evidence>
<keyword evidence="5" id="KW-0631">Potassium channel</keyword>
<dbReference type="Gene3D" id="1.20.120.350">
    <property type="entry name" value="Voltage-gated potassium channels. Chain C"/>
    <property type="match status" value="1"/>
</dbReference>
<feature type="transmembrane region" description="Helical" evidence="12">
    <location>
        <begin position="205"/>
        <end position="229"/>
    </location>
</feature>
<keyword evidence="4 12" id="KW-0812">Transmembrane</keyword>
<evidence type="ECO:0000313" key="14">
    <source>
        <dbReference type="EMBL" id="QIN83924.1"/>
    </source>
</evidence>
<evidence type="ECO:0000256" key="6">
    <source>
        <dbReference type="ARBA" id="ARBA00022882"/>
    </source>
</evidence>
<sequence length="265" mass="28604">MGAKRVEAGRLRENPGLREDLRRRLDRYLDVPLALASVLMVLLAVIELSGEVGGPWRGRLAVLGWSLWGLFLVEFAVKFALAPVKRAYLRRNWLDVLVLLVPFLRFLKVLGVLRAARALPLFRLAVFGGRGSGGALTFLRRRRLGQLALVSVIVILLGAAAGLLLEAGAPAATIEDFGDALWWSGALVTTVGSEIYPVTAGGRVLGFALMLYAVGIFSYFIASIASVLVGVDSRQPSEGAERGAVRLDAEETATLRRILERAGEG</sequence>
<dbReference type="SUPFAM" id="SSF81324">
    <property type="entry name" value="Voltage-gated potassium channels"/>
    <property type="match status" value="1"/>
</dbReference>
<dbReference type="GO" id="GO:0001508">
    <property type="term" value="P:action potential"/>
    <property type="evidence" value="ECO:0007669"/>
    <property type="project" value="TreeGrafter"/>
</dbReference>
<keyword evidence="9" id="KW-0406">Ion transport</keyword>
<dbReference type="RefSeq" id="WP_166177613.1">
    <property type="nucleotide sequence ID" value="NZ_CP045119.1"/>
</dbReference>
<evidence type="ECO:0000256" key="10">
    <source>
        <dbReference type="ARBA" id="ARBA00023136"/>
    </source>
</evidence>
<dbReference type="KEGG" id="rub:GBA63_15685"/>
<dbReference type="InterPro" id="IPR005821">
    <property type="entry name" value="Ion_trans_dom"/>
</dbReference>
<keyword evidence="3" id="KW-0633">Potassium transport</keyword>
<organism evidence="14 15">
    <name type="scientific">Rubrobacter tropicus</name>
    <dbReference type="NCBI Taxonomy" id="2653851"/>
    <lineage>
        <taxon>Bacteria</taxon>
        <taxon>Bacillati</taxon>
        <taxon>Actinomycetota</taxon>
        <taxon>Rubrobacteria</taxon>
        <taxon>Rubrobacterales</taxon>
        <taxon>Rubrobacteraceae</taxon>
        <taxon>Rubrobacter</taxon>
    </lineage>
</organism>
<evidence type="ECO:0000256" key="1">
    <source>
        <dbReference type="ARBA" id="ARBA00004141"/>
    </source>
</evidence>
<dbReference type="Gene3D" id="1.10.287.70">
    <property type="match status" value="1"/>
</dbReference>
<keyword evidence="11" id="KW-0407">Ion channel</keyword>
<keyword evidence="6" id="KW-0851">Voltage-gated channel</keyword>
<keyword evidence="8 12" id="KW-1133">Transmembrane helix</keyword>
<comment type="subcellular location">
    <subcellularLocation>
        <location evidence="1">Membrane</location>
        <topology evidence="1">Multi-pass membrane protein</topology>
    </subcellularLocation>
</comment>
<proteinExistence type="predicted"/>
<dbReference type="InterPro" id="IPR027359">
    <property type="entry name" value="Volt_channel_dom_sf"/>
</dbReference>
<evidence type="ECO:0000256" key="2">
    <source>
        <dbReference type="ARBA" id="ARBA00022448"/>
    </source>
</evidence>
<evidence type="ECO:0000256" key="4">
    <source>
        <dbReference type="ARBA" id="ARBA00022692"/>
    </source>
</evidence>
<keyword evidence="2" id="KW-0813">Transport</keyword>
<keyword evidence="15" id="KW-1185">Reference proteome</keyword>
<dbReference type="PANTHER" id="PTHR11537:SF254">
    <property type="entry name" value="POTASSIUM VOLTAGE-GATED CHANNEL PROTEIN SHAB"/>
    <property type="match status" value="1"/>
</dbReference>
<dbReference type="InterPro" id="IPR028325">
    <property type="entry name" value="VG_K_chnl"/>
</dbReference>
<reference evidence="14 15" key="1">
    <citation type="submission" date="2019-10" db="EMBL/GenBank/DDBJ databases">
        <title>Rubrobacter sp nov SCSIO 52090 isolated from a deep-sea sediment in the South China Sea.</title>
        <authorList>
            <person name="Chen R.W."/>
        </authorList>
    </citation>
    <scope>NUCLEOTIDE SEQUENCE [LARGE SCALE GENOMIC DNA]</scope>
    <source>
        <strain evidence="14 15">SCSIO 52909</strain>
    </source>
</reference>
<dbReference type="PANTHER" id="PTHR11537">
    <property type="entry name" value="VOLTAGE-GATED POTASSIUM CHANNEL"/>
    <property type="match status" value="1"/>
</dbReference>
<dbReference type="Pfam" id="PF00520">
    <property type="entry name" value="Ion_trans"/>
    <property type="match status" value="1"/>
</dbReference>
<feature type="transmembrane region" description="Helical" evidence="12">
    <location>
        <begin position="146"/>
        <end position="165"/>
    </location>
</feature>
<evidence type="ECO:0000256" key="12">
    <source>
        <dbReference type="SAM" id="Phobius"/>
    </source>
</evidence>
<dbReference type="AlphaFoldDB" id="A0A6G8QBP5"/>
<evidence type="ECO:0000256" key="7">
    <source>
        <dbReference type="ARBA" id="ARBA00022958"/>
    </source>
</evidence>
<protein>
    <recommendedName>
        <fullName evidence="13">Ion transport domain-containing protein</fullName>
    </recommendedName>
</protein>
<evidence type="ECO:0000259" key="13">
    <source>
        <dbReference type="Pfam" id="PF00520"/>
    </source>
</evidence>
<feature type="transmembrane region" description="Helical" evidence="12">
    <location>
        <begin position="60"/>
        <end position="81"/>
    </location>
</feature>
<evidence type="ECO:0000313" key="15">
    <source>
        <dbReference type="Proteomes" id="UP000501452"/>
    </source>
</evidence>
<dbReference type="Gene3D" id="1.20.5.110">
    <property type="match status" value="1"/>
</dbReference>